<dbReference type="STRING" id="395961.Cyan7425_1637"/>
<dbReference type="KEGG" id="cyn:Cyan7425_1637"/>
<dbReference type="eggNOG" id="COG1309">
    <property type="taxonomic scope" value="Bacteria"/>
</dbReference>
<evidence type="ECO:0000313" key="4">
    <source>
        <dbReference type="EMBL" id="ACL44007.1"/>
    </source>
</evidence>
<dbReference type="InterPro" id="IPR009057">
    <property type="entry name" value="Homeodomain-like_sf"/>
</dbReference>
<dbReference type="PANTHER" id="PTHR30055:SF226">
    <property type="entry name" value="HTH-TYPE TRANSCRIPTIONAL REGULATOR PKSA"/>
    <property type="match status" value="1"/>
</dbReference>
<protein>
    <submittedName>
        <fullName evidence="4">Transcriptional regulator, TetR family</fullName>
    </submittedName>
</protein>
<accession>B8HQL7</accession>
<feature type="domain" description="HTH tetR-type" evidence="3">
    <location>
        <begin position="40"/>
        <end position="100"/>
    </location>
</feature>
<dbReference type="InterPro" id="IPR041669">
    <property type="entry name" value="TetR_C_15"/>
</dbReference>
<dbReference type="Pfam" id="PF17918">
    <property type="entry name" value="TetR_C_15"/>
    <property type="match status" value="1"/>
</dbReference>
<dbReference type="InterPro" id="IPR001647">
    <property type="entry name" value="HTH_TetR"/>
</dbReference>
<dbReference type="HOGENOM" id="CLU_069356_46_2_3"/>
<reference evidence="4" key="1">
    <citation type="submission" date="2009-01" db="EMBL/GenBank/DDBJ databases">
        <title>Complete sequence of chromosome Cyanothece sp. PCC 7425.</title>
        <authorList>
            <consortium name="US DOE Joint Genome Institute"/>
            <person name="Lucas S."/>
            <person name="Copeland A."/>
            <person name="Lapidus A."/>
            <person name="Glavina del Rio T."/>
            <person name="Dalin E."/>
            <person name="Tice H."/>
            <person name="Bruce D."/>
            <person name="Goodwin L."/>
            <person name="Pitluck S."/>
            <person name="Sims D."/>
            <person name="Meineke L."/>
            <person name="Brettin T."/>
            <person name="Detter J.C."/>
            <person name="Han C."/>
            <person name="Larimer F."/>
            <person name="Land M."/>
            <person name="Hauser L."/>
            <person name="Kyrpides N."/>
            <person name="Ovchinnikova G."/>
            <person name="Liberton M."/>
            <person name="Stoeckel J."/>
            <person name="Banerjee A."/>
            <person name="Singh A."/>
            <person name="Page L."/>
            <person name="Sato H."/>
            <person name="Zhao L."/>
            <person name="Sherman L."/>
            <person name="Pakrasi H."/>
            <person name="Richardson P."/>
        </authorList>
    </citation>
    <scope>NUCLEOTIDE SEQUENCE</scope>
    <source>
        <strain evidence="4">PCC 7425</strain>
    </source>
</reference>
<proteinExistence type="predicted"/>
<evidence type="ECO:0000259" key="3">
    <source>
        <dbReference type="PROSITE" id="PS50977"/>
    </source>
</evidence>
<dbReference type="GO" id="GO:0003700">
    <property type="term" value="F:DNA-binding transcription factor activity"/>
    <property type="evidence" value="ECO:0007669"/>
    <property type="project" value="TreeGrafter"/>
</dbReference>
<evidence type="ECO:0000256" key="1">
    <source>
        <dbReference type="ARBA" id="ARBA00023125"/>
    </source>
</evidence>
<feature type="DNA-binding region" description="H-T-H motif" evidence="2">
    <location>
        <begin position="63"/>
        <end position="82"/>
    </location>
</feature>
<dbReference type="InterPro" id="IPR050109">
    <property type="entry name" value="HTH-type_TetR-like_transc_reg"/>
</dbReference>
<dbReference type="GO" id="GO:0000976">
    <property type="term" value="F:transcription cis-regulatory region binding"/>
    <property type="evidence" value="ECO:0007669"/>
    <property type="project" value="TreeGrafter"/>
</dbReference>
<dbReference type="PRINTS" id="PR00455">
    <property type="entry name" value="HTHTETR"/>
</dbReference>
<gene>
    <name evidence="4" type="ordered locus">Cyan7425_1637</name>
</gene>
<organism evidence="4">
    <name type="scientific">Cyanothece sp. (strain PCC 7425 / ATCC 29141)</name>
    <dbReference type="NCBI Taxonomy" id="395961"/>
    <lineage>
        <taxon>Bacteria</taxon>
        <taxon>Bacillati</taxon>
        <taxon>Cyanobacteriota</taxon>
        <taxon>Cyanophyceae</taxon>
        <taxon>Gomontiellales</taxon>
        <taxon>Cyanothecaceae</taxon>
        <taxon>Cyanothece</taxon>
    </lineage>
</organism>
<dbReference type="Pfam" id="PF00440">
    <property type="entry name" value="TetR_N"/>
    <property type="match status" value="1"/>
</dbReference>
<dbReference type="EMBL" id="CP001344">
    <property type="protein sequence ID" value="ACL44007.1"/>
    <property type="molecule type" value="Genomic_DNA"/>
</dbReference>
<dbReference type="SUPFAM" id="SSF46689">
    <property type="entry name" value="Homeodomain-like"/>
    <property type="match status" value="1"/>
</dbReference>
<dbReference type="PROSITE" id="PS50977">
    <property type="entry name" value="HTH_TETR_2"/>
    <property type="match status" value="1"/>
</dbReference>
<keyword evidence="1 2" id="KW-0238">DNA-binding</keyword>
<sequence length="227" mass="25703">MFVKQNVSSTHLYLEVHHIMAGSGSKAPGMRRQPRQARSQERVNQILDVAEELFIRQGYTATTTNAIAVGAKVPIGSLYQFFPDKAAILQALALRYTEQFHQRFTELAVELASLPLVPYVERMIEVTDQFFREHPGYHAIFMEVQGTMPELEQLDEAADAQLIQAIVLSLSQRYPELAPQDHQAIAFVLVKAIGTLLWLSLSQEATFQQRLVAETKRLALNYLQSYL</sequence>
<dbReference type="AlphaFoldDB" id="B8HQL7"/>
<dbReference type="Gene3D" id="1.10.357.10">
    <property type="entry name" value="Tetracycline Repressor, domain 2"/>
    <property type="match status" value="1"/>
</dbReference>
<evidence type="ECO:0000256" key="2">
    <source>
        <dbReference type="PROSITE-ProRule" id="PRU00335"/>
    </source>
</evidence>
<dbReference type="PANTHER" id="PTHR30055">
    <property type="entry name" value="HTH-TYPE TRANSCRIPTIONAL REGULATOR RUTR"/>
    <property type="match status" value="1"/>
</dbReference>
<name>B8HQL7_CYAP4</name>